<dbReference type="AlphaFoldDB" id="A0A0K2UZ81"/>
<proteinExistence type="predicted"/>
<protein>
    <submittedName>
        <fullName evidence="1">Uncharacterized protein</fullName>
    </submittedName>
</protein>
<sequence length="39" mass="4616">MQVNYFNIDFLDSNKVRESSNSFCSYKGSRHYELKPVVL</sequence>
<name>A0A0K2UZ81_LEPSM</name>
<reference evidence="1" key="1">
    <citation type="submission" date="2014-05" db="EMBL/GenBank/DDBJ databases">
        <authorList>
            <person name="Chronopoulou M."/>
        </authorList>
    </citation>
    <scope>NUCLEOTIDE SEQUENCE</scope>
    <source>
        <tissue evidence="1">Whole organism</tissue>
    </source>
</reference>
<dbReference type="EMBL" id="HACA01026207">
    <property type="protein sequence ID" value="CDW43568.1"/>
    <property type="molecule type" value="Transcribed_RNA"/>
</dbReference>
<accession>A0A0K2UZ81</accession>
<organism evidence="1">
    <name type="scientific">Lepeophtheirus salmonis</name>
    <name type="common">Salmon louse</name>
    <name type="synonym">Caligus salmonis</name>
    <dbReference type="NCBI Taxonomy" id="72036"/>
    <lineage>
        <taxon>Eukaryota</taxon>
        <taxon>Metazoa</taxon>
        <taxon>Ecdysozoa</taxon>
        <taxon>Arthropoda</taxon>
        <taxon>Crustacea</taxon>
        <taxon>Multicrustacea</taxon>
        <taxon>Hexanauplia</taxon>
        <taxon>Copepoda</taxon>
        <taxon>Siphonostomatoida</taxon>
        <taxon>Caligidae</taxon>
        <taxon>Lepeophtheirus</taxon>
    </lineage>
</organism>
<evidence type="ECO:0000313" key="1">
    <source>
        <dbReference type="EMBL" id="CDW43568.1"/>
    </source>
</evidence>